<dbReference type="SUPFAM" id="SSF56672">
    <property type="entry name" value="DNA/RNA polymerases"/>
    <property type="match status" value="1"/>
</dbReference>
<dbReference type="GO" id="GO:0004519">
    <property type="term" value="F:endonuclease activity"/>
    <property type="evidence" value="ECO:0007669"/>
    <property type="project" value="UniProtKB-KW"/>
</dbReference>
<feature type="domain" description="Reverse transcriptase RNase H-like" evidence="8">
    <location>
        <begin position="157"/>
        <end position="256"/>
    </location>
</feature>
<organism evidence="9 10">
    <name type="scientific">Paspalum notatum var. saurae</name>
    <dbReference type="NCBI Taxonomy" id="547442"/>
    <lineage>
        <taxon>Eukaryota</taxon>
        <taxon>Viridiplantae</taxon>
        <taxon>Streptophyta</taxon>
        <taxon>Embryophyta</taxon>
        <taxon>Tracheophyta</taxon>
        <taxon>Spermatophyta</taxon>
        <taxon>Magnoliopsida</taxon>
        <taxon>Liliopsida</taxon>
        <taxon>Poales</taxon>
        <taxon>Poaceae</taxon>
        <taxon>PACMAD clade</taxon>
        <taxon>Panicoideae</taxon>
        <taxon>Andropogonodae</taxon>
        <taxon>Paspaleae</taxon>
        <taxon>Paspalinae</taxon>
        <taxon>Paspalum</taxon>
    </lineage>
</organism>
<gene>
    <name evidence="9" type="ORF">U9M48_030941</name>
</gene>
<dbReference type="InterPro" id="IPR000477">
    <property type="entry name" value="RT_dom"/>
</dbReference>
<keyword evidence="4" id="KW-0255">Endonuclease</keyword>
<evidence type="ECO:0000256" key="3">
    <source>
        <dbReference type="ARBA" id="ARBA00022722"/>
    </source>
</evidence>
<keyword evidence="2" id="KW-0548">Nucleotidyltransferase</keyword>
<evidence type="ECO:0000259" key="7">
    <source>
        <dbReference type="Pfam" id="PF00078"/>
    </source>
</evidence>
<evidence type="ECO:0000259" key="8">
    <source>
        <dbReference type="Pfam" id="PF17917"/>
    </source>
</evidence>
<evidence type="ECO:0000313" key="10">
    <source>
        <dbReference type="Proteomes" id="UP001341281"/>
    </source>
</evidence>
<keyword evidence="10" id="KW-1185">Reference proteome</keyword>
<dbReference type="InterPro" id="IPR043502">
    <property type="entry name" value="DNA/RNA_pol_sf"/>
</dbReference>
<evidence type="ECO:0000256" key="4">
    <source>
        <dbReference type="ARBA" id="ARBA00022759"/>
    </source>
</evidence>
<keyword evidence="3" id="KW-0540">Nuclease</keyword>
<proteinExistence type="predicted"/>
<dbReference type="Pfam" id="PF00078">
    <property type="entry name" value="RVT_1"/>
    <property type="match status" value="1"/>
</dbReference>
<name>A0AAQ3U1Z9_PASNO</name>
<evidence type="ECO:0000256" key="1">
    <source>
        <dbReference type="ARBA" id="ARBA00022679"/>
    </source>
</evidence>
<keyword evidence="5" id="KW-0378">Hydrolase</keyword>
<dbReference type="Gene3D" id="3.30.70.270">
    <property type="match status" value="2"/>
</dbReference>
<feature type="domain" description="Reverse transcriptase" evidence="7">
    <location>
        <begin position="1"/>
        <end position="77"/>
    </location>
</feature>
<evidence type="ECO:0000256" key="5">
    <source>
        <dbReference type="ARBA" id="ARBA00022801"/>
    </source>
</evidence>
<dbReference type="GO" id="GO:0003964">
    <property type="term" value="F:RNA-directed DNA polymerase activity"/>
    <property type="evidence" value="ECO:0007669"/>
    <property type="project" value="UniProtKB-KW"/>
</dbReference>
<dbReference type="PANTHER" id="PTHR34072:SF52">
    <property type="entry name" value="RIBONUCLEASE H"/>
    <property type="match status" value="1"/>
</dbReference>
<dbReference type="CDD" id="cd09274">
    <property type="entry name" value="RNase_HI_RT_Ty3"/>
    <property type="match status" value="1"/>
</dbReference>
<dbReference type="PANTHER" id="PTHR34072">
    <property type="entry name" value="ENZYMATIC POLYPROTEIN-RELATED"/>
    <property type="match status" value="1"/>
</dbReference>
<keyword evidence="6" id="KW-0695">RNA-directed DNA polymerase</keyword>
<dbReference type="Proteomes" id="UP001341281">
    <property type="component" value="Chromosome 07"/>
</dbReference>
<evidence type="ECO:0008006" key="11">
    <source>
        <dbReference type="Google" id="ProtNLM"/>
    </source>
</evidence>
<dbReference type="AlphaFoldDB" id="A0AAQ3U1Z9"/>
<keyword evidence="1" id="KW-0808">Transferase</keyword>
<protein>
    <recommendedName>
        <fullName evidence="11">Reverse transcriptase domain-containing protein</fullName>
    </recommendedName>
</protein>
<dbReference type="EMBL" id="CP144751">
    <property type="protein sequence ID" value="WVZ83843.1"/>
    <property type="molecule type" value="Genomic_DNA"/>
</dbReference>
<evidence type="ECO:0000256" key="2">
    <source>
        <dbReference type="ARBA" id="ARBA00022695"/>
    </source>
</evidence>
<dbReference type="FunFam" id="3.30.70.270:FF:000020">
    <property type="entry name" value="Transposon Tf2-6 polyprotein-like Protein"/>
    <property type="match status" value="1"/>
</dbReference>
<dbReference type="Pfam" id="PF17917">
    <property type="entry name" value="RT_RNaseH"/>
    <property type="match status" value="1"/>
</dbReference>
<evidence type="ECO:0000256" key="6">
    <source>
        <dbReference type="ARBA" id="ARBA00022918"/>
    </source>
</evidence>
<dbReference type="GO" id="GO:0016787">
    <property type="term" value="F:hydrolase activity"/>
    <property type="evidence" value="ECO:0007669"/>
    <property type="project" value="UniProtKB-KW"/>
</dbReference>
<dbReference type="InterPro" id="IPR041373">
    <property type="entry name" value="RT_RNaseH"/>
</dbReference>
<evidence type="ECO:0000313" key="9">
    <source>
        <dbReference type="EMBL" id="WVZ83843.1"/>
    </source>
</evidence>
<reference evidence="9 10" key="1">
    <citation type="submission" date="2024-02" db="EMBL/GenBank/DDBJ databases">
        <title>High-quality chromosome-scale genome assembly of Pensacola bahiagrass (Paspalum notatum Flugge var. saurae).</title>
        <authorList>
            <person name="Vega J.M."/>
            <person name="Podio M."/>
            <person name="Orjuela J."/>
            <person name="Siena L.A."/>
            <person name="Pessino S.C."/>
            <person name="Combes M.C."/>
            <person name="Mariac C."/>
            <person name="Albertini E."/>
            <person name="Pupilli F."/>
            <person name="Ortiz J.P.A."/>
            <person name="Leblanc O."/>
        </authorList>
    </citation>
    <scope>NUCLEOTIDE SEQUENCE [LARGE SCALE GENOMIC DNA]</scope>
    <source>
        <strain evidence="9">R1</strain>
        <tissue evidence="9">Leaf</tissue>
    </source>
</reference>
<dbReference type="CDD" id="cd01647">
    <property type="entry name" value="RT_LTR"/>
    <property type="match status" value="1"/>
</dbReference>
<sequence length="317" mass="36925">MSFGLTNAPAFFMYMMNSVFMNELDKFVVVFIDDILIYSKNEKEHEEHLRVVLTRLREHKLYAKFSKCAFGLKERVDPSKVKDVPNWKRLETVTEIGSFLGLAGYYRRFIKDFSKIAKPMTSLTKKNAKFVWGPKCEEGFRELKKLLTTAPALAQPDVTKPFDVYCDASGRGLGCVLMQEGRVIAYASRQLRKHETNYPTHDPELAAAVHAPKIWRHYLPGNTRHIYTDHKSLKYIFTQPEPNMRQRRWLELIKDYDLEIHYHPGKANVVADALSRRAHCNVIEVRPTARVICWEMNEIEMPVEFLVELYNIALSQH</sequence>
<accession>A0AAQ3U1Z9</accession>
<dbReference type="InterPro" id="IPR043128">
    <property type="entry name" value="Rev_trsase/Diguanyl_cyclase"/>
</dbReference>